<keyword evidence="1" id="KW-0472">Membrane</keyword>
<name>A0A2P8FIL1_9BACT</name>
<dbReference type="InterPro" id="IPR046107">
    <property type="entry name" value="DUF6044"/>
</dbReference>
<keyword evidence="3" id="KW-1185">Reference proteome</keyword>
<dbReference type="EMBL" id="PYAS01000021">
    <property type="protein sequence ID" value="PSL21550.1"/>
    <property type="molecule type" value="Genomic_DNA"/>
</dbReference>
<evidence type="ECO:0000313" key="3">
    <source>
        <dbReference type="Proteomes" id="UP000241964"/>
    </source>
</evidence>
<feature type="transmembrane region" description="Helical" evidence="1">
    <location>
        <begin position="366"/>
        <end position="386"/>
    </location>
</feature>
<feature type="transmembrane region" description="Helical" evidence="1">
    <location>
        <begin position="299"/>
        <end position="318"/>
    </location>
</feature>
<organism evidence="2 3">
    <name type="scientific">Dyadobacter jiangsuensis</name>
    <dbReference type="NCBI Taxonomy" id="1591085"/>
    <lineage>
        <taxon>Bacteria</taxon>
        <taxon>Pseudomonadati</taxon>
        <taxon>Bacteroidota</taxon>
        <taxon>Cytophagia</taxon>
        <taxon>Cytophagales</taxon>
        <taxon>Spirosomataceae</taxon>
        <taxon>Dyadobacter</taxon>
    </lineage>
</organism>
<feature type="transmembrane region" description="Helical" evidence="1">
    <location>
        <begin position="133"/>
        <end position="156"/>
    </location>
</feature>
<comment type="caution">
    <text evidence="2">The sequence shown here is derived from an EMBL/GenBank/DDBJ whole genome shotgun (WGS) entry which is preliminary data.</text>
</comment>
<evidence type="ECO:0000313" key="2">
    <source>
        <dbReference type="EMBL" id="PSL21550.1"/>
    </source>
</evidence>
<feature type="transmembrane region" description="Helical" evidence="1">
    <location>
        <begin position="84"/>
        <end position="113"/>
    </location>
</feature>
<keyword evidence="1" id="KW-0812">Transmembrane</keyword>
<dbReference type="AlphaFoldDB" id="A0A2P8FIL1"/>
<keyword evidence="1" id="KW-1133">Transmembrane helix</keyword>
<dbReference type="RefSeq" id="WP_106599232.1">
    <property type="nucleotide sequence ID" value="NZ_PYAS01000021.1"/>
</dbReference>
<proteinExistence type="predicted"/>
<dbReference type="Proteomes" id="UP000241964">
    <property type="component" value="Unassembled WGS sequence"/>
</dbReference>
<dbReference type="Pfam" id="PF19510">
    <property type="entry name" value="DUF6044"/>
    <property type="match status" value="1"/>
</dbReference>
<dbReference type="OrthoDB" id="2349131at2"/>
<feature type="transmembrane region" description="Helical" evidence="1">
    <location>
        <begin position="338"/>
        <end position="359"/>
    </location>
</feature>
<feature type="transmembrane region" description="Helical" evidence="1">
    <location>
        <begin position="268"/>
        <end position="287"/>
    </location>
</feature>
<protein>
    <submittedName>
        <fullName evidence="2">Uncharacterized protein</fullName>
    </submittedName>
</protein>
<feature type="transmembrane region" description="Helical" evidence="1">
    <location>
        <begin position="208"/>
        <end position="226"/>
    </location>
</feature>
<reference evidence="2 3" key="1">
    <citation type="submission" date="2018-03" db="EMBL/GenBank/DDBJ databases">
        <title>Genomic Encyclopedia of Archaeal and Bacterial Type Strains, Phase II (KMG-II): from individual species to whole genera.</title>
        <authorList>
            <person name="Goeker M."/>
        </authorList>
    </citation>
    <scope>NUCLEOTIDE SEQUENCE [LARGE SCALE GENOMIC DNA]</scope>
    <source>
        <strain evidence="2 3">DSM 29057</strain>
    </source>
</reference>
<feature type="transmembrane region" description="Helical" evidence="1">
    <location>
        <begin position="12"/>
        <end position="32"/>
    </location>
</feature>
<evidence type="ECO:0000256" key="1">
    <source>
        <dbReference type="SAM" id="Phobius"/>
    </source>
</evidence>
<gene>
    <name evidence="2" type="ORF">CLV60_12146</name>
</gene>
<sequence>MKAKYQQYYLRGLLLVFLLYHAPTIFLGPGAFFNAFDSLDSFVVWYRLATQSAYAWAPPYAIIEPFMNGVPKFTLVSTYNVYYWLNLLLPTFTAFQFYNVFISGVALIGMWLLCRRHLKVNEPASAFLALSFAFTPFLPTWGLSIAGQPLLLFVILNIRKERPAIWNWLILAAFPFTSNFQSAGVFILFAFGVLIGYDIVQKHPVKRLFLAFAILLAVYLVTKIDLIQNLLGGEGFVSHRMEMRRFPVSLGICMKIFARYFLLGNVDVALSLHTFVLLPFVCLVYVVHVVRKRELPLNLTITLGIITLICFYIAILNWEPLVELRNSSDLLRMFSLERFHIFLQLLWHIAAAQALLLVVPRYQGRILIVVAAMQLAVCFAYQPTYYERFVKKFISIVPYHYIFTYEDYYAERMFENIKTAIGRPVQTYRVASIGIPPAVAQYNGMWTIDGYSSNYPLPYKHQFRDIIADELEKNGNNRGFFDFWGSQSIVVYDQGLPYFETHMTRGMAPSERPVTLSHEALRKLGCNYILSAENISDPEKSGLRKLAIFRSAIWHVSLYEVINTQ</sequence>
<feature type="transmembrane region" description="Helical" evidence="1">
    <location>
        <begin position="168"/>
        <end position="196"/>
    </location>
</feature>
<accession>A0A2P8FIL1</accession>